<dbReference type="EMBL" id="VDFW01000008">
    <property type="protein sequence ID" value="TNC26490.1"/>
    <property type="molecule type" value="Genomic_DNA"/>
</dbReference>
<evidence type="ECO:0000313" key="2">
    <source>
        <dbReference type="EMBL" id="TNC26490.1"/>
    </source>
</evidence>
<reference evidence="2 3" key="1">
    <citation type="submission" date="2019-06" db="EMBL/GenBank/DDBJ databases">
        <title>Amycolatopsis alkalitolerans sp. nov., isolated from Gastrodia elata Blume.</title>
        <authorList>
            <person name="Narsing Rao M.P."/>
            <person name="Li W.J."/>
        </authorList>
    </citation>
    <scope>NUCLEOTIDE SEQUENCE [LARGE SCALE GENOMIC DNA]</scope>
    <source>
        <strain evidence="2 3">SYSUP0005</strain>
    </source>
</reference>
<sequence>MTAGLELGRVAGPGGQEPAEPGLSLVHEQNKALTVRWHDVDLFRYVYRPWEPQLEAPKPYFHPLRTLSGDLVSLYRPHDHVWHKGISWSLCHVGTENFWGGPTYVRGEGYRQLDNDGTQKHTGFSRLDSGTDQVEVTEELEWVAQAGQLMFTEVRRFSVKAHPDLGAWQLAYSSEMRNTTRDTVAFGSPTTNGREAAGYSGLFWRGPRSFSGGFVVTPDGTGGDEMMGCTAPWLGFVGRHDGAGVGSTVVFSDHPSNYCYPTKWFVRAGMYAVVCPAPFYDTEREMPPGETLSLRYDVLIADDVRDVAGCGRQADRAAATDLLAP</sequence>
<keyword evidence="3" id="KW-1185">Reference proteome</keyword>
<comment type="caution">
    <text evidence="2">The sequence shown here is derived from an EMBL/GenBank/DDBJ whole genome shotgun (WGS) entry which is preliminary data.</text>
</comment>
<accession>A0A5C4M2T0</accession>
<dbReference type="AlphaFoldDB" id="A0A5C4M2T0"/>
<organism evidence="2 3">
    <name type="scientific">Amycolatopsis alkalitolerans</name>
    <dbReference type="NCBI Taxonomy" id="2547244"/>
    <lineage>
        <taxon>Bacteria</taxon>
        <taxon>Bacillati</taxon>
        <taxon>Actinomycetota</taxon>
        <taxon>Actinomycetes</taxon>
        <taxon>Pseudonocardiales</taxon>
        <taxon>Pseudonocardiaceae</taxon>
        <taxon>Amycolatopsis</taxon>
    </lineage>
</organism>
<evidence type="ECO:0008006" key="4">
    <source>
        <dbReference type="Google" id="ProtNLM"/>
    </source>
</evidence>
<dbReference type="Pfam" id="PF14100">
    <property type="entry name" value="DUF6807"/>
    <property type="match status" value="1"/>
</dbReference>
<dbReference type="InterPro" id="IPR029475">
    <property type="entry name" value="DUF6807"/>
</dbReference>
<evidence type="ECO:0000313" key="3">
    <source>
        <dbReference type="Proteomes" id="UP000305546"/>
    </source>
</evidence>
<evidence type="ECO:0000256" key="1">
    <source>
        <dbReference type="SAM" id="MobiDB-lite"/>
    </source>
</evidence>
<dbReference type="OrthoDB" id="242375at2"/>
<proteinExistence type="predicted"/>
<feature type="region of interest" description="Disordered" evidence="1">
    <location>
        <begin position="1"/>
        <end position="20"/>
    </location>
</feature>
<dbReference type="Proteomes" id="UP000305546">
    <property type="component" value="Unassembled WGS sequence"/>
</dbReference>
<gene>
    <name evidence="2" type="ORF">FG385_12110</name>
</gene>
<dbReference type="RefSeq" id="WP_139096779.1">
    <property type="nucleotide sequence ID" value="NZ_VDFW01000008.1"/>
</dbReference>
<protein>
    <recommendedName>
        <fullName evidence="4">Oxidoreductase</fullName>
    </recommendedName>
</protein>
<name>A0A5C4M2T0_9PSEU</name>